<dbReference type="PANTHER" id="PTHR43544">
    <property type="entry name" value="SHORT-CHAIN DEHYDROGENASE/REDUCTASE"/>
    <property type="match status" value="1"/>
</dbReference>
<dbReference type="HOGENOM" id="CLU_010194_9_1_1"/>
<dbReference type="VEuPathDB" id="FungiDB:GGTG_02211"/>
<dbReference type="STRING" id="644352.J3NLR1"/>
<dbReference type="SUPFAM" id="SSF51735">
    <property type="entry name" value="NAD(P)-binding Rossmann-fold domains"/>
    <property type="match status" value="1"/>
</dbReference>
<reference evidence="2" key="2">
    <citation type="submission" date="2010-07" db="EMBL/GenBank/DDBJ databases">
        <authorList>
            <consortium name="The Broad Institute Genome Sequencing Platform"/>
            <consortium name="Broad Institute Genome Sequencing Center for Infectious Disease"/>
            <person name="Ma L.-J."/>
            <person name="Dead R."/>
            <person name="Young S."/>
            <person name="Zeng Q."/>
            <person name="Koehrsen M."/>
            <person name="Alvarado L."/>
            <person name="Berlin A."/>
            <person name="Chapman S.B."/>
            <person name="Chen Z."/>
            <person name="Freedman E."/>
            <person name="Gellesch M."/>
            <person name="Goldberg J."/>
            <person name="Griggs A."/>
            <person name="Gujja S."/>
            <person name="Heilman E.R."/>
            <person name="Heiman D."/>
            <person name="Hepburn T."/>
            <person name="Howarth C."/>
            <person name="Jen D."/>
            <person name="Larson L."/>
            <person name="Mehta T."/>
            <person name="Neiman D."/>
            <person name="Pearson M."/>
            <person name="Roberts A."/>
            <person name="Saif S."/>
            <person name="Shea T."/>
            <person name="Shenoy N."/>
            <person name="Sisk P."/>
            <person name="Stolte C."/>
            <person name="Sykes S."/>
            <person name="Walk T."/>
            <person name="White J."/>
            <person name="Yandava C."/>
            <person name="Haas B."/>
            <person name="Nusbaum C."/>
            <person name="Birren B."/>
        </authorList>
    </citation>
    <scope>NUCLEOTIDE SEQUENCE</scope>
    <source>
        <strain evidence="2">R3-111a-1</strain>
    </source>
</reference>
<dbReference type="InterPro" id="IPR002347">
    <property type="entry name" value="SDR_fam"/>
</dbReference>
<evidence type="ECO:0000313" key="2">
    <source>
        <dbReference type="EMBL" id="EJT82237.1"/>
    </source>
</evidence>
<dbReference type="PRINTS" id="PR00081">
    <property type="entry name" value="GDHRDH"/>
</dbReference>
<evidence type="ECO:0000313" key="3">
    <source>
        <dbReference type="EnsemblFungi" id="EJT82237"/>
    </source>
</evidence>
<name>J3NLR1_GAET3</name>
<dbReference type="GO" id="GO:0005737">
    <property type="term" value="C:cytoplasm"/>
    <property type="evidence" value="ECO:0007669"/>
    <property type="project" value="TreeGrafter"/>
</dbReference>
<comment type="similarity">
    <text evidence="1">Belongs to the short-chain dehydrogenases/reductases (SDR) family.</text>
</comment>
<dbReference type="InterPro" id="IPR051468">
    <property type="entry name" value="Fungal_SecMetab_SDRs"/>
</dbReference>
<gene>
    <name evidence="3" type="primary">20342669</name>
    <name evidence="2" type="ORF">GGTG_02211</name>
</gene>
<dbReference type="Gene3D" id="3.40.50.720">
    <property type="entry name" value="NAD(P)-binding Rossmann-like Domain"/>
    <property type="match status" value="1"/>
</dbReference>
<reference evidence="2" key="3">
    <citation type="submission" date="2010-09" db="EMBL/GenBank/DDBJ databases">
        <title>Annotation of Gaeumannomyces graminis var. tritici R3-111a-1.</title>
        <authorList>
            <consortium name="The Broad Institute Genome Sequencing Platform"/>
            <person name="Ma L.-J."/>
            <person name="Dead R."/>
            <person name="Young S.K."/>
            <person name="Zeng Q."/>
            <person name="Gargeya S."/>
            <person name="Fitzgerald M."/>
            <person name="Haas B."/>
            <person name="Abouelleil A."/>
            <person name="Alvarado L."/>
            <person name="Arachchi H.M."/>
            <person name="Berlin A."/>
            <person name="Brown A."/>
            <person name="Chapman S.B."/>
            <person name="Chen Z."/>
            <person name="Dunbar C."/>
            <person name="Freedman E."/>
            <person name="Gearin G."/>
            <person name="Gellesch M."/>
            <person name="Goldberg J."/>
            <person name="Griggs A."/>
            <person name="Gujja S."/>
            <person name="Heiman D."/>
            <person name="Howarth C."/>
            <person name="Larson L."/>
            <person name="Lui A."/>
            <person name="MacDonald P.J.P."/>
            <person name="Mehta T."/>
            <person name="Montmayeur A."/>
            <person name="Murphy C."/>
            <person name="Neiman D."/>
            <person name="Pearson M."/>
            <person name="Priest M."/>
            <person name="Roberts A."/>
            <person name="Saif S."/>
            <person name="Shea T."/>
            <person name="Shenoy N."/>
            <person name="Sisk P."/>
            <person name="Stolte C."/>
            <person name="Sykes S."/>
            <person name="Yandava C."/>
            <person name="Wortman J."/>
            <person name="Nusbaum C."/>
            <person name="Birren B."/>
        </authorList>
    </citation>
    <scope>NUCLEOTIDE SEQUENCE</scope>
    <source>
        <strain evidence="2">R3-111a-1</strain>
    </source>
</reference>
<sequence length="253" mass="27291">MAPRVVLITGANRGLGLELAQRYLAEPDHILIAAIRDPSPARTASLTSAPMGQGTRLVVVNYEAAVEKSPFDAVKSLEADHGIEHLDIVVANAALASEFPAIKDVKRGSMLEHYTVNVVSIVELYRATRPLLEKAWGLSRPRSPVFATMGSGAGTLTRQPVVPNGVYGASKAAAHWYSQRINIEEEWLSSPVIDPGWVQTEMGDLAAETWGMGKAPTTVKESCDGMFTVLNDSESKAKFGGKMVLYTGEIQAW</sequence>
<keyword evidence="4" id="KW-1185">Reference proteome</keyword>
<dbReference type="InterPro" id="IPR036291">
    <property type="entry name" value="NAD(P)-bd_dom_sf"/>
</dbReference>
<dbReference type="GO" id="GO:0016491">
    <property type="term" value="F:oxidoreductase activity"/>
    <property type="evidence" value="ECO:0007669"/>
    <property type="project" value="TreeGrafter"/>
</dbReference>
<accession>J3NLR1</accession>
<organism evidence="2">
    <name type="scientific">Gaeumannomyces tritici (strain R3-111a-1)</name>
    <name type="common">Wheat and barley take-all root rot fungus</name>
    <name type="synonym">Gaeumannomyces graminis var. tritici</name>
    <dbReference type="NCBI Taxonomy" id="644352"/>
    <lineage>
        <taxon>Eukaryota</taxon>
        <taxon>Fungi</taxon>
        <taxon>Dikarya</taxon>
        <taxon>Ascomycota</taxon>
        <taxon>Pezizomycotina</taxon>
        <taxon>Sordariomycetes</taxon>
        <taxon>Sordariomycetidae</taxon>
        <taxon>Magnaporthales</taxon>
        <taxon>Magnaporthaceae</taxon>
        <taxon>Gaeumannomyces</taxon>
    </lineage>
</organism>
<dbReference type="Pfam" id="PF00106">
    <property type="entry name" value="adh_short"/>
    <property type="match status" value="1"/>
</dbReference>
<evidence type="ECO:0000313" key="4">
    <source>
        <dbReference type="Proteomes" id="UP000006039"/>
    </source>
</evidence>
<dbReference type="EnsemblFungi" id="EJT82237">
    <property type="protein sequence ID" value="EJT82237"/>
    <property type="gene ID" value="GGTG_02211"/>
</dbReference>
<dbReference type="GeneID" id="20342669"/>
<dbReference type="RefSeq" id="XP_009218246.1">
    <property type="nucleotide sequence ID" value="XM_009219982.1"/>
</dbReference>
<dbReference type="eggNOG" id="KOG1611">
    <property type="taxonomic scope" value="Eukaryota"/>
</dbReference>
<reference evidence="3" key="4">
    <citation type="journal article" date="2015" name="G3 (Bethesda)">
        <title>Genome sequences of three phytopathogenic species of the Magnaporthaceae family of fungi.</title>
        <authorList>
            <person name="Okagaki L.H."/>
            <person name="Nunes C.C."/>
            <person name="Sailsbery J."/>
            <person name="Clay B."/>
            <person name="Brown D."/>
            <person name="John T."/>
            <person name="Oh Y."/>
            <person name="Young N."/>
            <person name="Fitzgerald M."/>
            <person name="Haas B.J."/>
            <person name="Zeng Q."/>
            <person name="Young S."/>
            <person name="Adiconis X."/>
            <person name="Fan L."/>
            <person name="Levin J.Z."/>
            <person name="Mitchell T.K."/>
            <person name="Okubara P.A."/>
            <person name="Farman M.L."/>
            <person name="Kohn L.M."/>
            <person name="Birren B."/>
            <person name="Ma L.-J."/>
            <person name="Dean R.A."/>
        </authorList>
    </citation>
    <scope>NUCLEOTIDE SEQUENCE</scope>
    <source>
        <strain evidence="3">R3-111a-1</strain>
    </source>
</reference>
<reference evidence="3" key="5">
    <citation type="submission" date="2018-04" db="UniProtKB">
        <authorList>
            <consortium name="EnsemblFungi"/>
        </authorList>
    </citation>
    <scope>IDENTIFICATION</scope>
    <source>
        <strain evidence="3">R3-111a-1</strain>
    </source>
</reference>
<evidence type="ECO:0008006" key="5">
    <source>
        <dbReference type="Google" id="ProtNLM"/>
    </source>
</evidence>
<dbReference type="OrthoDB" id="9876299at2759"/>
<proteinExistence type="inferred from homology"/>
<dbReference type="EMBL" id="GL385395">
    <property type="protein sequence ID" value="EJT82237.1"/>
    <property type="molecule type" value="Genomic_DNA"/>
</dbReference>
<protein>
    <recommendedName>
        <fullName evidence="5">Aflatoxin biosynthesis ketoreductase nor-1</fullName>
    </recommendedName>
</protein>
<dbReference type="PANTHER" id="PTHR43544:SF26">
    <property type="entry name" value="SHORT CHAIN DEHYDROGENASE_REDUCTASE FAMILY OXIDOREDUCTASE (JCVI)"/>
    <property type="match status" value="1"/>
</dbReference>
<dbReference type="Proteomes" id="UP000006039">
    <property type="component" value="Unassembled WGS sequence"/>
</dbReference>
<reference evidence="4" key="1">
    <citation type="submission" date="2010-07" db="EMBL/GenBank/DDBJ databases">
        <title>The genome sequence of Gaeumannomyces graminis var. tritici strain R3-111a-1.</title>
        <authorList>
            <consortium name="The Broad Institute Genome Sequencing Platform"/>
            <person name="Ma L.-J."/>
            <person name="Dead R."/>
            <person name="Young S."/>
            <person name="Zeng Q."/>
            <person name="Koehrsen M."/>
            <person name="Alvarado L."/>
            <person name="Berlin A."/>
            <person name="Chapman S.B."/>
            <person name="Chen Z."/>
            <person name="Freedman E."/>
            <person name="Gellesch M."/>
            <person name="Goldberg J."/>
            <person name="Griggs A."/>
            <person name="Gujja S."/>
            <person name="Heilman E.R."/>
            <person name="Heiman D."/>
            <person name="Hepburn T."/>
            <person name="Howarth C."/>
            <person name="Jen D."/>
            <person name="Larson L."/>
            <person name="Mehta T."/>
            <person name="Neiman D."/>
            <person name="Pearson M."/>
            <person name="Roberts A."/>
            <person name="Saif S."/>
            <person name="Shea T."/>
            <person name="Shenoy N."/>
            <person name="Sisk P."/>
            <person name="Stolte C."/>
            <person name="Sykes S."/>
            <person name="Walk T."/>
            <person name="White J."/>
            <person name="Yandava C."/>
            <person name="Haas B."/>
            <person name="Nusbaum C."/>
            <person name="Birren B."/>
        </authorList>
    </citation>
    <scope>NUCLEOTIDE SEQUENCE [LARGE SCALE GENOMIC DNA]</scope>
    <source>
        <strain evidence="4">R3-111a-1</strain>
    </source>
</reference>
<dbReference type="AlphaFoldDB" id="J3NLR1"/>
<evidence type="ECO:0000256" key="1">
    <source>
        <dbReference type="ARBA" id="ARBA00006484"/>
    </source>
</evidence>